<dbReference type="GO" id="GO:0046872">
    <property type="term" value="F:metal ion binding"/>
    <property type="evidence" value="ECO:0007669"/>
    <property type="project" value="UniProtKB-KW"/>
</dbReference>
<dbReference type="Gene3D" id="3.40.720.10">
    <property type="entry name" value="Alkaline Phosphatase, subunit A"/>
    <property type="match status" value="1"/>
</dbReference>
<keyword evidence="4" id="KW-0106">Calcium</keyword>
<dbReference type="InterPro" id="IPR050738">
    <property type="entry name" value="Sulfatase"/>
</dbReference>
<dbReference type="Pfam" id="PF00884">
    <property type="entry name" value="Sulfatase"/>
    <property type="match status" value="1"/>
</dbReference>
<dbReference type="PANTHER" id="PTHR42693:SF53">
    <property type="entry name" value="ENDO-4-O-SULFATASE"/>
    <property type="match status" value="1"/>
</dbReference>
<dbReference type="InterPro" id="IPR000917">
    <property type="entry name" value="Sulfatase_N"/>
</dbReference>
<evidence type="ECO:0000313" key="6">
    <source>
        <dbReference type="EMBL" id="SFW66846.1"/>
    </source>
</evidence>
<evidence type="ECO:0000256" key="2">
    <source>
        <dbReference type="ARBA" id="ARBA00022723"/>
    </source>
</evidence>
<dbReference type="InterPro" id="IPR017850">
    <property type="entry name" value="Alkaline_phosphatase_core_sf"/>
</dbReference>
<protein>
    <submittedName>
        <fullName evidence="6">Arylsulfatase A</fullName>
    </submittedName>
</protein>
<dbReference type="PROSITE" id="PS00523">
    <property type="entry name" value="SULFATASE_1"/>
    <property type="match status" value="1"/>
</dbReference>
<gene>
    <name evidence="6" type="ORF">SAMN05660313_03247</name>
</gene>
<accession>A0A1K1R5G3</accession>
<reference evidence="7" key="1">
    <citation type="submission" date="2016-11" db="EMBL/GenBank/DDBJ databases">
        <authorList>
            <person name="Varghese N."/>
            <person name="Submissions S."/>
        </authorList>
    </citation>
    <scope>NUCLEOTIDE SEQUENCE [LARGE SCALE GENOMIC DNA]</scope>
    <source>
        <strain evidence="7">DSM 24786</strain>
    </source>
</reference>
<keyword evidence="7" id="KW-1185">Reference proteome</keyword>
<name>A0A1K1R5G3_9FLAO</name>
<sequence>MLKKIVFIVSIVLTIQVSAQKQPNVIVVLADDIGVGDISYYRQMNSNNVVLKTPAIDNLAKSGMTFTDAHSPAALCAPSRYAVMTGNNCYRSYAPWGVWGSYQPSPIKSDQLTLGKLMKNAGYQTAFFGKWGFGMDFLKKGSATEIYRSPRKRVELDVDVNKIVGKGPLDNGFDYSLTFPAGIQNVPYVVYENEEWMPLEKNSEIGYISQENMTKIGVTLDKDEGLGDTNWDPHNMGPLLVNKAVDYIANADTDKPFFMYYCSLAVHLPHTPTKKLNGEKIAGETPSKHLDMVKELDVQMAMLVAALKKKGVYDNTVIVFTSDNGGLLKKKSIKAGHKSNDIYRGGKNQAYEGGHRVPFIVWWPGKIKSGSTSKIPVLSIDILSTLAAITNQEIEENQAKDSANLLPIFLGENKNTEVHSYLVTQSGTGKEAIIIKDGWKLIIAFDKKDKTDSTRKPVALFNLNTNITENEKQNLIDAPKYASKVKSLFTTYNNYRDTGEKTKI</sequence>
<dbReference type="GO" id="GO:0004065">
    <property type="term" value="F:arylsulfatase activity"/>
    <property type="evidence" value="ECO:0007669"/>
    <property type="project" value="TreeGrafter"/>
</dbReference>
<dbReference type="OrthoDB" id="9765065at2"/>
<dbReference type="CDD" id="cd16143">
    <property type="entry name" value="ARS_like"/>
    <property type="match status" value="1"/>
</dbReference>
<dbReference type="Proteomes" id="UP000183257">
    <property type="component" value="Unassembled WGS sequence"/>
</dbReference>
<organism evidence="6 7">
    <name type="scientific">Cellulophaga fucicola</name>
    <dbReference type="NCBI Taxonomy" id="76595"/>
    <lineage>
        <taxon>Bacteria</taxon>
        <taxon>Pseudomonadati</taxon>
        <taxon>Bacteroidota</taxon>
        <taxon>Flavobacteriia</taxon>
        <taxon>Flavobacteriales</taxon>
        <taxon>Flavobacteriaceae</taxon>
        <taxon>Cellulophaga</taxon>
    </lineage>
</organism>
<evidence type="ECO:0000256" key="3">
    <source>
        <dbReference type="ARBA" id="ARBA00022801"/>
    </source>
</evidence>
<feature type="domain" description="Sulfatase N-terminal" evidence="5">
    <location>
        <begin position="23"/>
        <end position="390"/>
    </location>
</feature>
<evidence type="ECO:0000256" key="1">
    <source>
        <dbReference type="ARBA" id="ARBA00008779"/>
    </source>
</evidence>
<proteinExistence type="inferred from homology"/>
<evidence type="ECO:0000259" key="5">
    <source>
        <dbReference type="Pfam" id="PF00884"/>
    </source>
</evidence>
<dbReference type="AlphaFoldDB" id="A0A1K1R5G3"/>
<dbReference type="EMBL" id="FPIY01000007">
    <property type="protein sequence ID" value="SFW66846.1"/>
    <property type="molecule type" value="Genomic_DNA"/>
</dbReference>
<evidence type="ECO:0000256" key="4">
    <source>
        <dbReference type="ARBA" id="ARBA00022837"/>
    </source>
</evidence>
<dbReference type="RefSeq" id="WP_072304863.1">
    <property type="nucleotide sequence ID" value="NZ_FPIY01000007.1"/>
</dbReference>
<evidence type="ECO:0000313" key="7">
    <source>
        <dbReference type="Proteomes" id="UP000183257"/>
    </source>
</evidence>
<dbReference type="STRING" id="76595.SAMN05660313_03247"/>
<keyword evidence="2" id="KW-0479">Metal-binding</keyword>
<dbReference type="InterPro" id="IPR024607">
    <property type="entry name" value="Sulfatase_CS"/>
</dbReference>
<dbReference type="SUPFAM" id="SSF53649">
    <property type="entry name" value="Alkaline phosphatase-like"/>
    <property type="match status" value="1"/>
</dbReference>
<dbReference type="PANTHER" id="PTHR42693">
    <property type="entry name" value="ARYLSULFATASE FAMILY MEMBER"/>
    <property type="match status" value="1"/>
</dbReference>
<comment type="similarity">
    <text evidence="1">Belongs to the sulfatase family.</text>
</comment>
<keyword evidence="3" id="KW-0378">Hydrolase</keyword>